<protein>
    <submittedName>
        <fullName evidence="1">Pyridoxamine 5'-phosphate oxidase</fullName>
    </submittedName>
</protein>
<dbReference type="InterPro" id="IPR012349">
    <property type="entry name" value="Split_barrel_FMN-bd"/>
</dbReference>
<dbReference type="SUPFAM" id="SSF50475">
    <property type="entry name" value="FMN-binding split barrel"/>
    <property type="match status" value="1"/>
</dbReference>
<dbReference type="AlphaFoldDB" id="A0A0M3UFW6"/>
<dbReference type="EMBL" id="CP012677">
    <property type="protein sequence ID" value="ALE92045.1"/>
    <property type="molecule type" value="Genomic_DNA"/>
</dbReference>
<proteinExistence type="predicted"/>
<dbReference type="Pfam" id="PF12900">
    <property type="entry name" value="Pyridox_ox_2"/>
    <property type="match status" value="1"/>
</dbReference>
<reference evidence="2" key="1">
    <citation type="submission" date="2015-09" db="EMBL/GenBank/DDBJ databases">
        <title>Complete genome of Arthrobacter alpinus strain R3.8.</title>
        <authorList>
            <person name="See-Too W.S."/>
            <person name="Chan K.G."/>
        </authorList>
    </citation>
    <scope>NUCLEOTIDE SEQUENCE [LARGE SCALE GENOMIC DNA]</scope>
    <source>
        <strain evidence="2">R3.8</strain>
    </source>
</reference>
<dbReference type="OrthoDB" id="7062584at2"/>
<name>A0A0M3UFW6_9MICC</name>
<dbReference type="InterPro" id="IPR024747">
    <property type="entry name" value="Pyridox_Oxase-rel"/>
</dbReference>
<gene>
    <name evidence="1" type="ORF">AOC05_06375</name>
</gene>
<sequence>MTTDEEHPGATMSPSDAWRFLEHTSFGRLALSVANEPDIFPINFLAHDGKLLMRTNPGTKLAELTINDRVAFEIDGIAENSAWSVVVKGSARVIESQTEIDAANELPLTPWIPTRKNTYVEIIPTSVRGIRFELGTEPER</sequence>
<evidence type="ECO:0000313" key="2">
    <source>
        <dbReference type="Proteomes" id="UP000062833"/>
    </source>
</evidence>
<dbReference type="KEGG" id="aaq:AOC05_06375"/>
<organism evidence="1 2">
    <name type="scientific">Arthrobacter alpinus</name>
    <dbReference type="NCBI Taxonomy" id="656366"/>
    <lineage>
        <taxon>Bacteria</taxon>
        <taxon>Bacillati</taxon>
        <taxon>Actinomycetota</taxon>
        <taxon>Actinomycetes</taxon>
        <taxon>Micrococcales</taxon>
        <taxon>Micrococcaceae</taxon>
        <taxon>Arthrobacter</taxon>
    </lineage>
</organism>
<keyword evidence="2" id="KW-1185">Reference proteome</keyword>
<dbReference type="Gene3D" id="2.30.110.10">
    <property type="entry name" value="Electron Transport, Fmn-binding Protein, Chain A"/>
    <property type="match status" value="1"/>
</dbReference>
<dbReference type="PATRIC" id="fig|656366.3.peg.1367"/>
<dbReference type="Proteomes" id="UP000062833">
    <property type="component" value="Chromosome"/>
</dbReference>
<accession>A0A0M3UFW6</accession>
<dbReference type="RefSeq" id="WP_062006518.1">
    <property type="nucleotide sequence ID" value="NZ_CP012677.1"/>
</dbReference>
<evidence type="ECO:0000313" key="1">
    <source>
        <dbReference type="EMBL" id="ALE92045.1"/>
    </source>
</evidence>